<evidence type="ECO:0000313" key="3">
    <source>
        <dbReference type="EMBL" id="KAG6518994.1"/>
    </source>
</evidence>
<feature type="domain" description="Biogenesis factor required for ATP synthase 1-like C-terminal" evidence="2">
    <location>
        <begin position="282"/>
        <end position="417"/>
    </location>
</feature>
<evidence type="ECO:0000259" key="2">
    <source>
        <dbReference type="Pfam" id="PF21053"/>
    </source>
</evidence>
<dbReference type="SUPFAM" id="SSF50814">
    <property type="entry name" value="Lipocalins"/>
    <property type="match status" value="2"/>
</dbReference>
<dbReference type="InterPro" id="IPR048378">
    <property type="entry name" value="BFA1-like_C"/>
</dbReference>
<reference evidence="3 4" key="1">
    <citation type="submission" date="2020-08" db="EMBL/GenBank/DDBJ databases">
        <title>Plant Genome Project.</title>
        <authorList>
            <person name="Zhang R.-G."/>
        </authorList>
    </citation>
    <scope>NUCLEOTIDE SEQUENCE [LARGE SCALE GENOMIC DNA]</scope>
    <source>
        <tissue evidence="3">Rhizome</tissue>
    </source>
</reference>
<dbReference type="InterPro" id="IPR022017">
    <property type="entry name" value="BFA1-like_DUF3598"/>
</dbReference>
<dbReference type="GO" id="GO:0010020">
    <property type="term" value="P:chloroplast fission"/>
    <property type="evidence" value="ECO:0007669"/>
    <property type="project" value="TreeGrafter"/>
</dbReference>
<gene>
    <name evidence="3" type="ORF">ZIOFF_022481</name>
</gene>
<dbReference type="PANTHER" id="PTHR33404">
    <property type="entry name" value="CELL DIVISION TOPOLOGICAL SPECIFICITY FACTOR HOMOLOG, CHLOROPLASTIC"/>
    <property type="match status" value="1"/>
</dbReference>
<evidence type="ECO:0000313" key="4">
    <source>
        <dbReference type="Proteomes" id="UP000734854"/>
    </source>
</evidence>
<protein>
    <recommendedName>
        <fullName evidence="5">DUF3598 domain-containing protein</fullName>
    </recommendedName>
</protein>
<dbReference type="PANTHER" id="PTHR33404:SF3">
    <property type="entry name" value="NMDA RECEPTOR SUBUNIT EPSILON-1, PUTATIVE (DUF3598)-RELATED"/>
    <property type="match status" value="1"/>
</dbReference>
<dbReference type="FunFam" id="2.40.128.20:FF:000017">
    <property type="entry name" value="OsWRKY4 family protein"/>
    <property type="match status" value="1"/>
</dbReference>
<organism evidence="3 4">
    <name type="scientific">Zingiber officinale</name>
    <name type="common">Ginger</name>
    <name type="synonym">Amomum zingiber</name>
    <dbReference type="NCBI Taxonomy" id="94328"/>
    <lineage>
        <taxon>Eukaryota</taxon>
        <taxon>Viridiplantae</taxon>
        <taxon>Streptophyta</taxon>
        <taxon>Embryophyta</taxon>
        <taxon>Tracheophyta</taxon>
        <taxon>Spermatophyta</taxon>
        <taxon>Magnoliopsida</taxon>
        <taxon>Liliopsida</taxon>
        <taxon>Zingiberales</taxon>
        <taxon>Zingiberaceae</taxon>
        <taxon>Zingiber</taxon>
    </lineage>
</organism>
<dbReference type="AlphaFoldDB" id="A0A8J5H350"/>
<evidence type="ECO:0008006" key="5">
    <source>
        <dbReference type="Google" id="ProtNLM"/>
    </source>
</evidence>
<name>A0A8J5H350_ZINOF</name>
<dbReference type="Gene3D" id="2.40.128.20">
    <property type="match status" value="2"/>
</dbReference>
<dbReference type="FunFam" id="2.40.128.20:FF:000013">
    <property type="entry name" value="OsWRKY4 family protein"/>
    <property type="match status" value="1"/>
</dbReference>
<accession>A0A8J5H350</accession>
<keyword evidence="4" id="KW-1185">Reference proteome</keyword>
<evidence type="ECO:0000259" key="1">
    <source>
        <dbReference type="Pfam" id="PF12204"/>
    </source>
</evidence>
<dbReference type="Pfam" id="PF21053">
    <property type="entry name" value="BFA1_C"/>
    <property type="match status" value="1"/>
</dbReference>
<feature type="domain" description="DUF3598" evidence="1">
    <location>
        <begin position="82"/>
        <end position="253"/>
    </location>
</feature>
<comment type="caution">
    <text evidence="3">The sequence shown here is derived from an EMBL/GenBank/DDBJ whole genome shotgun (WGS) entry which is preliminary data.</text>
</comment>
<dbReference type="Pfam" id="PF12204">
    <property type="entry name" value="DUF3598_N"/>
    <property type="match status" value="1"/>
</dbReference>
<dbReference type="EMBL" id="JACMSC010000006">
    <property type="protein sequence ID" value="KAG6518994.1"/>
    <property type="molecule type" value="Genomic_DNA"/>
</dbReference>
<dbReference type="InterPro" id="IPR012674">
    <property type="entry name" value="Calycin"/>
</dbReference>
<proteinExistence type="predicted"/>
<sequence>MFSMAETLIPNCTRGIPSSFSSSRLASTSNLQSPSSLACKSAFCDLKFRFATQLRFGARKWEILAATTPASVVDDGSMSIDLRRFIDLNAGKWNGSFYQFDAHGNLLQTVSTKLSASSYGEDELISLIQTLYIKQPLLAGNDEVEWAEYKIKEANMFTIDKYQQIGFFPKERAFSLQYQTTGMLETVLRQGVLGEADIDEEFPKNLKIPSKWPSIVCENCLYSLEKDTRARAFHIMDPKGILEMLIVFVEERGKEMPVFPSCNTETIGLNVSEQDFRNQITPWLGRWEGHSVTKRSGVYGATLAEADTVALFEMDGNGHLIQDITSTASGSDITTNVHWTGTISDNMATFDGGFQLIFLPGGMCMGCPCDIGRHVAQLQPFHLEFCWMESLEKRQRLVRTYDTDGLVVSTTYFYEIKG</sequence>
<dbReference type="Proteomes" id="UP000734854">
    <property type="component" value="Unassembled WGS sequence"/>
</dbReference>